<evidence type="ECO:0000313" key="1">
    <source>
        <dbReference type="EMBL" id="MDA5093777.1"/>
    </source>
</evidence>
<protein>
    <submittedName>
        <fullName evidence="1">Uncharacterized protein</fullName>
    </submittedName>
</protein>
<name>A0ABT4VZW4_9RHOB</name>
<dbReference type="EMBL" id="JAQIIO010000003">
    <property type="protein sequence ID" value="MDA5093777.1"/>
    <property type="molecule type" value="Genomic_DNA"/>
</dbReference>
<evidence type="ECO:0000313" key="2">
    <source>
        <dbReference type="Proteomes" id="UP001528040"/>
    </source>
</evidence>
<sequence>MMLGIAKALLLVFSAALIGKVLMKRYPDSGFNLFGKKADEK</sequence>
<gene>
    <name evidence="1" type="ORF">O2N63_06710</name>
</gene>
<accession>A0ABT4VZW4</accession>
<keyword evidence="2" id="KW-1185">Reference proteome</keyword>
<comment type="caution">
    <text evidence="1">The sequence shown here is derived from an EMBL/GenBank/DDBJ whole genome shotgun (WGS) entry which is preliminary data.</text>
</comment>
<organism evidence="1 2">
    <name type="scientific">Aliiroseovarius salicola</name>
    <dbReference type="NCBI Taxonomy" id="3009082"/>
    <lineage>
        <taxon>Bacteria</taxon>
        <taxon>Pseudomonadati</taxon>
        <taxon>Pseudomonadota</taxon>
        <taxon>Alphaproteobacteria</taxon>
        <taxon>Rhodobacterales</taxon>
        <taxon>Paracoccaceae</taxon>
        <taxon>Aliiroseovarius</taxon>
    </lineage>
</organism>
<reference evidence="1 2" key="1">
    <citation type="submission" date="2023-01" db="EMBL/GenBank/DDBJ databases">
        <authorList>
            <person name="Yoon J.-W."/>
        </authorList>
    </citation>
    <scope>NUCLEOTIDE SEQUENCE [LARGE SCALE GENOMIC DNA]</scope>
    <source>
        <strain evidence="1 2">KMU-50</strain>
    </source>
</reference>
<proteinExistence type="predicted"/>
<dbReference type="RefSeq" id="WP_271053490.1">
    <property type="nucleotide sequence ID" value="NZ_JAQIIO010000003.1"/>
</dbReference>
<dbReference type="Proteomes" id="UP001528040">
    <property type="component" value="Unassembled WGS sequence"/>
</dbReference>